<evidence type="ECO:0000313" key="3">
    <source>
        <dbReference type="Proteomes" id="UP000235034"/>
    </source>
</evidence>
<gene>
    <name evidence="2" type="ORF">Uis4E_1404</name>
</gene>
<evidence type="ECO:0000256" key="1">
    <source>
        <dbReference type="SAM" id="MobiDB-lite"/>
    </source>
</evidence>
<dbReference type="Proteomes" id="UP000235034">
    <property type="component" value="Unassembled WGS sequence"/>
</dbReference>
<sequence length="48" mass="4946">MMNTYEKPSMTVLRVSATDVVRTSGGDTDVPFPGGDSVTSDTGVNPGV</sequence>
<feature type="region of interest" description="Disordered" evidence="1">
    <location>
        <begin position="22"/>
        <end position="48"/>
    </location>
</feature>
<dbReference type="RefSeq" id="WP_165784904.1">
    <property type="nucleotide sequence ID" value="NZ_NMWT01000020.1"/>
</dbReference>
<feature type="compositionally biased region" description="Polar residues" evidence="1">
    <location>
        <begin position="37"/>
        <end position="48"/>
    </location>
</feature>
<accession>A0A2N5J0H3</accession>
<dbReference type="EMBL" id="NMWT01000020">
    <property type="protein sequence ID" value="PLS27718.1"/>
    <property type="molecule type" value="Genomic_DNA"/>
</dbReference>
<organism evidence="2 3">
    <name type="scientific">Bifidobacterium parmae</name>
    <dbReference type="NCBI Taxonomy" id="361854"/>
    <lineage>
        <taxon>Bacteria</taxon>
        <taxon>Bacillati</taxon>
        <taxon>Actinomycetota</taxon>
        <taxon>Actinomycetes</taxon>
        <taxon>Bifidobacteriales</taxon>
        <taxon>Bifidobacteriaceae</taxon>
        <taxon>Bifidobacterium</taxon>
    </lineage>
</organism>
<comment type="caution">
    <text evidence="2">The sequence shown here is derived from an EMBL/GenBank/DDBJ whole genome shotgun (WGS) entry which is preliminary data.</text>
</comment>
<protein>
    <submittedName>
        <fullName evidence="2">Uncharacterized protein</fullName>
    </submittedName>
</protein>
<dbReference type="AlphaFoldDB" id="A0A2N5J0H3"/>
<proteinExistence type="predicted"/>
<reference evidence="2 3" key="1">
    <citation type="submission" date="2017-07" db="EMBL/GenBank/DDBJ databases">
        <title>Bifidobacterium novel species.</title>
        <authorList>
            <person name="Lugli G.A."/>
            <person name="Milani C."/>
            <person name="Duranti S."/>
            <person name="Mangifesta M."/>
        </authorList>
    </citation>
    <scope>NUCLEOTIDE SEQUENCE [LARGE SCALE GENOMIC DNA]</scope>
    <source>
        <strain evidence="2 3">77</strain>
    </source>
</reference>
<evidence type="ECO:0000313" key="2">
    <source>
        <dbReference type="EMBL" id="PLS27718.1"/>
    </source>
</evidence>
<keyword evidence="3" id="KW-1185">Reference proteome</keyword>
<name>A0A2N5J0H3_9BIFI</name>